<reference evidence="1 2" key="1">
    <citation type="submission" date="2020-08" db="EMBL/GenBank/DDBJ databases">
        <title>A Genomic Blueprint of the Chicken Gut Microbiome.</title>
        <authorList>
            <person name="Gilroy R."/>
            <person name="Ravi A."/>
            <person name="Getino M."/>
            <person name="Pursley I."/>
            <person name="Horton D.L."/>
            <person name="Alikhan N.-F."/>
            <person name="Baker D."/>
            <person name="Gharbi K."/>
            <person name="Hall N."/>
            <person name="Watson M."/>
            <person name="Adriaenssens E.M."/>
            <person name="Foster-Nyarko E."/>
            <person name="Jarju S."/>
            <person name="Secka A."/>
            <person name="Antonio M."/>
            <person name="Oren A."/>
            <person name="Chaudhuri R."/>
            <person name="La Ragione R.M."/>
            <person name="Hildebrand F."/>
            <person name="Pallen M.J."/>
        </authorList>
    </citation>
    <scope>NUCLEOTIDE SEQUENCE [LARGE SCALE GENOMIC DNA]</scope>
    <source>
        <strain evidence="1 2">Sa5YUA1</strain>
    </source>
</reference>
<dbReference type="Pfam" id="PF13730">
    <property type="entry name" value="HTH_36"/>
    <property type="match status" value="1"/>
</dbReference>
<keyword evidence="2" id="KW-1185">Reference proteome</keyword>
<proteinExistence type="predicted"/>
<dbReference type="InterPro" id="IPR036388">
    <property type="entry name" value="WH-like_DNA-bd_sf"/>
</dbReference>
<comment type="caution">
    <text evidence="1">The sequence shown here is derived from an EMBL/GenBank/DDBJ whole genome shotgun (WGS) entry which is preliminary data.</text>
</comment>
<name>A0ABR8QVJ5_9BACI</name>
<dbReference type="EMBL" id="JACSQT010000019">
    <property type="protein sequence ID" value="MBD7939558.1"/>
    <property type="molecule type" value="Genomic_DNA"/>
</dbReference>
<gene>
    <name evidence="1" type="ORF">H9655_21170</name>
</gene>
<dbReference type="Gene3D" id="1.10.10.10">
    <property type="entry name" value="Winged helix-like DNA-binding domain superfamily/Winged helix DNA-binding domain"/>
    <property type="match status" value="1"/>
</dbReference>
<evidence type="ECO:0000313" key="1">
    <source>
        <dbReference type="EMBL" id="MBD7939558.1"/>
    </source>
</evidence>
<dbReference type="Proteomes" id="UP000657931">
    <property type="component" value="Unassembled WGS sequence"/>
</dbReference>
<evidence type="ECO:0000313" key="2">
    <source>
        <dbReference type="Proteomes" id="UP000657931"/>
    </source>
</evidence>
<organism evidence="1 2">
    <name type="scientific">Cytobacillus stercorigallinarum</name>
    <dbReference type="NCBI Taxonomy" id="2762240"/>
    <lineage>
        <taxon>Bacteria</taxon>
        <taxon>Bacillati</taxon>
        <taxon>Bacillota</taxon>
        <taxon>Bacilli</taxon>
        <taxon>Bacillales</taxon>
        <taxon>Bacillaceae</taxon>
        <taxon>Cytobacillus</taxon>
    </lineage>
</organism>
<protein>
    <submittedName>
        <fullName evidence="1">Helix-turn-helix domain-containing protein</fullName>
    </submittedName>
</protein>
<accession>A0ABR8QVJ5</accession>
<sequence>MHYLSDYQTFQSKQQLNEAIADHLSEHYYELSATDRAVLNTIARYAVKFAGAAHLKVATIANNIAKSEKTVRRAINRLQELRVIRKLVTTRKVTGGQGANIIQVLPFVIRDDQAEVSTREDSVEPVVPSVQPTEIENEPSISFKQNTVINNTYNAPTTPYVRFKQSVEYYVKDAKLTNKLYGIYLAHTSFLRNCHESSELLNCGIEAVLTTFKATKRKVIRNVAGYYNGVLDRVLDGLMYAALFDA</sequence>